<feature type="compositionally biased region" description="Basic and acidic residues" evidence="4">
    <location>
        <begin position="645"/>
        <end position="654"/>
    </location>
</feature>
<keyword evidence="5" id="KW-0472">Membrane</keyword>
<dbReference type="PROSITE" id="PS51401">
    <property type="entry name" value="CHORD"/>
    <property type="match status" value="1"/>
</dbReference>
<keyword evidence="5" id="KW-1133">Transmembrane helix</keyword>
<dbReference type="GO" id="GO:0007229">
    <property type="term" value="P:integrin-mediated signaling pathway"/>
    <property type="evidence" value="ECO:0007669"/>
    <property type="project" value="UniProtKB-KW"/>
</dbReference>
<keyword evidence="3" id="KW-0862">Zinc</keyword>
<feature type="region of interest" description="Disordered" evidence="4">
    <location>
        <begin position="623"/>
        <end position="654"/>
    </location>
</feature>
<dbReference type="Pfam" id="PF04968">
    <property type="entry name" value="CHORD"/>
    <property type="match status" value="1"/>
</dbReference>
<name>A0ABP0JAE4_9DINO</name>
<evidence type="ECO:0000256" key="5">
    <source>
        <dbReference type="SAM" id="Phobius"/>
    </source>
</evidence>
<feature type="domain" description="CHORD" evidence="6">
    <location>
        <begin position="666"/>
        <end position="725"/>
    </location>
</feature>
<evidence type="ECO:0000256" key="4">
    <source>
        <dbReference type="SAM" id="MobiDB-lite"/>
    </source>
</evidence>
<comment type="caution">
    <text evidence="7">The sequence shown here is derived from an EMBL/GenBank/DDBJ whole genome shotgun (WGS) entry which is preliminary data.</text>
</comment>
<dbReference type="EMBL" id="CAXAMM010006524">
    <property type="protein sequence ID" value="CAK9011342.1"/>
    <property type="molecule type" value="Genomic_DNA"/>
</dbReference>
<feature type="transmembrane region" description="Helical" evidence="5">
    <location>
        <begin position="12"/>
        <end position="29"/>
    </location>
</feature>
<feature type="region of interest" description="Disordered" evidence="4">
    <location>
        <begin position="30"/>
        <end position="83"/>
    </location>
</feature>
<evidence type="ECO:0000313" key="8">
    <source>
        <dbReference type="Proteomes" id="UP001642464"/>
    </source>
</evidence>
<dbReference type="PANTHER" id="PTHR46983:SF3">
    <property type="entry name" value="CHPADIPLOID STATE MAINTENANCE PROTEIN CHPA"/>
    <property type="match status" value="1"/>
</dbReference>
<gene>
    <name evidence="7" type="ORF">SCF082_LOCUS11061</name>
</gene>
<reference evidence="7 8" key="1">
    <citation type="submission" date="2024-02" db="EMBL/GenBank/DDBJ databases">
        <authorList>
            <person name="Chen Y."/>
            <person name="Shah S."/>
            <person name="Dougan E. K."/>
            <person name="Thang M."/>
            <person name="Chan C."/>
        </authorList>
    </citation>
    <scope>NUCLEOTIDE SEQUENCE [LARGE SCALE GENOMIC DNA]</scope>
</reference>
<evidence type="ECO:0000313" key="7">
    <source>
        <dbReference type="EMBL" id="CAK9011342.1"/>
    </source>
</evidence>
<keyword evidence="7" id="KW-0401">Integrin</keyword>
<dbReference type="Pfam" id="PF08324">
    <property type="entry name" value="PUL"/>
    <property type="match status" value="1"/>
</dbReference>
<evidence type="ECO:0000256" key="1">
    <source>
        <dbReference type="ARBA" id="ARBA00022723"/>
    </source>
</evidence>
<dbReference type="Gene3D" id="4.10.1130.20">
    <property type="match status" value="1"/>
</dbReference>
<organism evidence="7 8">
    <name type="scientific">Durusdinium trenchii</name>
    <dbReference type="NCBI Taxonomy" id="1381693"/>
    <lineage>
        <taxon>Eukaryota</taxon>
        <taxon>Sar</taxon>
        <taxon>Alveolata</taxon>
        <taxon>Dinophyceae</taxon>
        <taxon>Suessiales</taxon>
        <taxon>Symbiodiniaceae</taxon>
        <taxon>Durusdinium</taxon>
    </lineage>
</organism>
<dbReference type="Proteomes" id="UP001642464">
    <property type="component" value="Unassembled WGS sequence"/>
</dbReference>
<keyword evidence="8" id="KW-1185">Reference proteome</keyword>
<keyword evidence="2" id="KW-0677">Repeat</keyword>
<feature type="compositionally biased region" description="Basic and acidic residues" evidence="4">
    <location>
        <begin position="625"/>
        <end position="634"/>
    </location>
</feature>
<evidence type="ECO:0000256" key="3">
    <source>
        <dbReference type="ARBA" id="ARBA00022833"/>
    </source>
</evidence>
<dbReference type="InterPro" id="IPR013535">
    <property type="entry name" value="PUL_dom"/>
</dbReference>
<evidence type="ECO:0000256" key="2">
    <source>
        <dbReference type="ARBA" id="ARBA00022737"/>
    </source>
</evidence>
<keyword evidence="5" id="KW-0812">Transmembrane</keyword>
<proteinExistence type="predicted"/>
<sequence>MEETDVGQLRWFLSIATLIVALIAGATALHRSSSTPKGQGKRSSRLLKEDSLEPKVSTPVVEPDIAHSQHQKEETTERSSEPLSLRFRFTPNDLLNAHLNRDPDSDPDHSHGARVWAVETTEDAAALLAGCPMDTVIACSFHRQGAEHGKAQAQALRQLARAEPAGMSFAEVDLHAAPEVAAWARVVAPEVRLLQPDGQILQRVTPREVATGALHRWASVKAGDLAKEAETKLDALAQRFPGALCDEMKMCTSKENLDKMQAAGHELLARKFSDAEVEIFQRLCDSYRAHAVPRARLVSGLAKLLRRLTTSTTAPATPLLDLSRRLAASKLLGGSEPGALEALELLLNAILNHSEAPEAPTAVMLAGQFLANCFHQPLVGEALLPVAAEALQLPTWRAVWDPSGHAKAREAVAVLLLNASVALRKARFRASHGPLLEQALAALKCLPTDERVNWAVGNLLAMGGGPDEARRALASLAPCAGASEVSARGSVMMPGFSIGAEAKGAIGRLQIAGGAERVEHTCEMDPLEEKWSSFDGLGKLGRAFLQQLSRDLHLTLRLTLPQKYVNGTNKEVVKLFVDHYNKKHAENPISLEELHLKIVGGIHLDNEDRVKESLSSGDECYLLGKDSEGPKSKPEQGYSAPSAPKEAKESAPADKVVKNADGKVRCKNFGCQKFYDPDGPPQECVHHKSAPIFHETAKWWSCCPDSKAYDFDEFMKIPGCTQGFCTNESQAKKRFMGGADLRADSAPIRLDADAPPDPRQKLESMRRGLVAVGVDSALFEQVVDRLAPNGDLEKACEVLKTRFATALNALQ</sequence>
<evidence type="ECO:0000259" key="6">
    <source>
        <dbReference type="PROSITE" id="PS51401"/>
    </source>
</evidence>
<dbReference type="InterPro" id="IPR011989">
    <property type="entry name" value="ARM-like"/>
</dbReference>
<protein>
    <submittedName>
        <fullName evidence="7">Integrin beta-1-binding protein 2 (Melusin)</fullName>
    </submittedName>
</protein>
<dbReference type="InterPro" id="IPR039790">
    <property type="entry name" value="CHRD1"/>
</dbReference>
<accession>A0ABP0JAE4</accession>
<keyword evidence="1" id="KW-0479">Metal-binding</keyword>
<dbReference type="Gene3D" id="1.25.10.10">
    <property type="entry name" value="Leucine-rich Repeat Variant"/>
    <property type="match status" value="1"/>
</dbReference>
<feature type="compositionally biased region" description="Basic and acidic residues" evidence="4">
    <location>
        <begin position="64"/>
        <end position="80"/>
    </location>
</feature>
<dbReference type="InterPro" id="IPR007051">
    <property type="entry name" value="CHORD_dom"/>
</dbReference>
<dbReference type="PANTHER" id="PTHR46983">
    <property type="entry name" value="CYSTEINE AND HISTIDINE-RICH DOMAIN-CONTAINING PROTEIN 1"/>
    <property type="match status" value="1"/>
</dbReference>